<protein>
    <submittedName>
        <fullName evidence="1">Uncharacterized protein</fullName>
    </submittedName>
</protein>
<evidence type="ECO:0000313" key="1">
    <source>
        <dbReference type="EMBL" id="QIX23113.1"/>
    </source>
</evidence>
<name>A0A6H0ZSA7_9HYPH</name>
<dbReference type="Proteomes" id="UP000500870">
    <property type="component" value="Chromosome 3"/>
</dbReference>
<accession>A0A6H0ZSA7</accession>
<sequence>MSGGWGERLSIHFEELRAKRAMSGAPVFALEHGLNAHELGSLAGYLHDQVRSRAHFLPDWLGWVVYGAELGYRFNGQDYWSTFEATTPFWAQYRYGRHWLREVYKRFHRRFQGFQPRGAWASQFSIIAWPTTHAILPTDLQTQLAETLYRLRYGIAQRLNEEPASIGRYISGRGAGSSRFRIFLQQEEMVGRIALALLGGEGVGEGDIILPVTLRRIVDDLERGQSARAWLRDARNEAERARIKGIGQYGGFPSANKEPATPAPSLTGIVLSPTLELQRVDATEWILIAQLPSFRQFGETSPEFANFLRSTRCAVEGAEGYRPGGWLLSEGQHRVLTSWPNPSVPLIKFEKPHPVIDKLLSTDCRIGSGPIWVFEIGSDGRAGQTAPSRLRPGKRYIIVSRDQLGDLPFSSPAIVRCAHCHAALMEIPSHVSDEAFKSLRHIGLRVSRTISVWPAGLPARRWDGQRRADWLVGEAPSFGISPDHDVLALDVSIDGVSAKDRPSLAAGAVLFLSLPGLAQGSHQLCVKATVAGNEEKTASSTVVIDIRIEPPAAWSPGSTDFKGMIPVHSPAEPSLDDFLEGRLGLSVMGPSAYSVNISIELLDAGNNLLGAEHIALCQLPCSEETWRKASSQFRKNWASPWAFLSAAGGNIVITSDELGSYRIALRRDVRPVRFIWHTNDKTTRVRLLDENRSGEPIVAEFYPFGAPCSPITIDPQELHDEFEPPAPGGLFSLQHGRVSENLVVSMPQVASLAELLPRPSEIGFPSGPGALRDTQANLMRWRTATLAGPLVDHRTAAITQRLEQHLFRLLCGDSWWQAERIYETSAKAEQDLRTLANKTETSASFSVLLCRDIREIKSLSYADRIARFAELADRYGISEKAHSMAAMAIAAAVESGDEIPAAHLGALRSLGKRGRPIMRAARFLSIAQVTDLERLDRVAS</sequence>
<dbReference type="EMBL" id="CP050899">
    <property type="protein sequence ID" value="QIX23113.1"/>
    <property type="molecule type" value="Genomic_DNA"/>
</dbReference>
<organism evidence="1 2">
    <name type="scientific">Agrobacterium pusense</name>
    <dbReference type="NCBI Taxonomy" id="648995"/>
    <lineage>
        <taxon>Bacteria</taxon>
        <taxon>Pseudomonadati</taxon>
        <taxon>Pseudomonadota</taxon>
        <taxon>Alphaproteobacteria</taxon>
        <taxon>Hyphomicrobiales</taxon>
        <taxon>Rhizobiaceae</taxon>
        <taxon>Rhizobium/Agrobacterium group</taxon>
        <taxon>Agrobacterium</taxon>
    </lineage>
</organism>
<reference evidence="1 2" key="1">
    <citation type="submission" date="2020-04" db="EMBL/GenBank/DDBJ databases">
        <title>FDA dAtabase for Regulatory Grade micrObial Sequences (FDA-ARGOS): Supporting development and validation of Infectious Disease Dx tests.</title>
        <authorList>
            <person name="Sciortino C."/>
            <person name="Tallon L."/>
            <person name="Sadzewicz L."/>
            <person name="Vavikolanu K."/>
            <person name="Mehta A."/>
            <person name="Aluvathingal J."/>
            <person name="Nadendla S."/>
            <person name="Nandy P."/>
            <person name="Geyer C."/>
            <person name="Yan Y."/>
            <person name="Sichtig H."/>
        </authorList>
    </citation>
    <scope>NUCLEOTIDE SEQUENCE [LARGE SCALE GENOMIC DNA]</scope>
    <source>
        <strain evidence="1 2">FDAARGOS_633</strain>
    </source>
</reference>
<proteinExistence type="predicted"/>
<dbReference type="AlphaFoldDB" id="A0A6H0ZSA7"/>
<evidence type="ECO:0000313" key="2">
    <source>
        <dbReference type="Proteomes" id="UP000500870"/>
    </source>
</evidence>
<dbReference type="RefSeq" id="WP_136882908.1">
    <property type="nucleotide sequence ID" value="NZ_CP050899.1"/>
</dbReference>
<gene>
    <name evidence="1" type="ORF">FOB41_18190</name>
</gene>